<evidence type="ECO:0000313" key="2">
    <source>
        <dbReference type="EMBL" id="SDU39791.1"/>
    </source>
</evidence>
<dbReference type="InterPro" id="IPR029058">
    <property type="entry name" value="AB_hydrolase_fold"/>
</dbReference>
<protein>
    <submittedName>
        <fullName evidence="2">Pimeloyl-ACP methyl ester carboxylesterase</fullName>
    </submittedName>
</protein>
<dbReference type="Pfam" id="PF12697">
    <property type="entry name" value="Abhydrolase_6"/>
    <property type="match status" value="1"/>
</dbReference>
<dbReference type="InterPro" id="IPR000073">
    <property type="entry name" value="AB_hydrolase_1"/>
</dbReference>
<dbReference type="PANTHER" id="PTHR43798">
    <property type="entry name" value="MONOACYLGLYCEROL LIPASE"/>
    <property type="match status" value="1"/>
</dbReference>
<organism evidence="2 3">
    <name type="scientific">Jiangella alkaliphila</name>
    <dbReference type="NCBI Taxonomy" id="419479"/>
    <lineage>
        <taxon>Bacteria</taxon>
        <taxon>Bacillati</taxon>
        <taxon>Actinomycetota</taxon>
        <taxon>Actinomycetes</taxon>
        <taxon>Jiangellales</taxon>
        <taxon>Jiangellaceae</taxon>
        <taxon>Jiangella</taxon>
    </lineage>
</organism>
<feature type="domain" description="AB hydrolase-1" evidence="1">
    <location>
        <begin position="31"/>
        <end position="240"/>
    </location>
</feature>
<dbReference type="OrthoDB" id="4222986at2"/>
<reference evidence="3" key="1">
    <citation type="submission" date="2016-10" db="EMBL/GenBank/DDBJ databases">
        <authorList>
            <person name="Varghese N."/>
            <person name="Submissions S."/>
        </authorList>
    </citation>
    <scope>NUCLEOTIDE SEQUENCE [LARGE SCALE GENOMIC DNA]</scope>
    <source>
        <strain evidence="3">DSM 45079</strain>
    </source>
</reference>
<sequence>MTGRVRPTEHLVDDADPALAYGRLPGAGPTVVYLHGLGARWQVFAPLMLRLRDDVDQLAPDFRGHGGSGRAPEHYGAGDFAADTARFVRATASGQVVVYGHSLGGWVGLVLAASYPSLVHSLVVADSAIFPERLDPSLVVGYLADLPIALRSMAKSLDQLDPEVMASFRDGRMLAGFDPHELLARVRCPTLLLQGDPERGALMGDDDVSDALKLLRGAGHVRLDGLGHGLHVEDAERVAAQVRTFVCGAPGRREG</sequence>
<dbReference type="GO" id="GO:0047372">
    <property type="term" value="F:monoacylglycerol lipase activity"/>
    <property type="evidence" value="ECO:0007669"/>
    <property type="project" value="TreeGrafter"/>
</dbReference>
<evidence type="ECO:0000259" key="1">
    <source>
        <dbReference type="Pfam" id="PF12697"/>
    </source>
</evidence>
<dbReference type="GO" id="GO:0016020">
    <property type="term" value="C:membrane"/>
    <property type="evidence" value="ECO:0007669"/>
    <property type="project" value="TreeGrafter"/>
</dbReference>
<proteinExistence type="predicted"/>
<dbReference type="AlphaFoldDB" id="A0A1H2I6R6"/>
<gene>
    <name evidence="2" type="ORF">SAMN04488563_1479</name>
</gene>
<dbReference type="InterPro" id="IPR050266">
    <property type="entry name" value="AB_hydrolase_sf"/>
</dbReference>
<keyword evidence="3" id="KW-1185">Reference proteome</keyword>
<dbReference type="EMBL" id="LT629791">
    <property type="protein sequence ID" value="SDU39791.1"/>
    <property type="molecule type" value="Genomic_DNA"/>
</dbReference>
<dbReference type="Gene3D" id="3.40.50.1820">
    <property type="entry name" value="alpha/beta hydrolase"/>
    <property type="match status" value="1"/>
</dbReference>
<accession>A0A1H2I6R6</accession>
<dbReference type="SUPFAM" id="SSF53474">
    <property type="entry name" value="alpha/beta-Hydrolases"/>
    <property type="match status" value="1"/>
</dbReference>
<dbReference type="GO" id="GO:0046464">
    <property type="term" value="P:acylglycerol catabolic process"/>
    <property type="evidence" value="ECO:0007669"/>
    <property type="project" value="TreeGrafter"/>
</dbReference>
<dbReference type="PANTHER" id="PTHR43798:SF5">
    <property type="entry name" value="MONOACYLGLYCEROL LIPASE ABHD6"/>
    <property type="match status" value="1"/>
</dbReference>
<dbReference type="STRING" id="419479.SAMN04488563_1479"/>
<name>A0A1H2I6R6_9ACTN</name>
<dbReference type="Proteomes" id="UP000182977">
    <property type="component" value="Chromosome I"/>
</dbReference>
<evidence type="ECO:0000313" key="3">
    <source>
        <dbReference type="Proteomes" id="UP000182977"/>
    </source>
</evidence>
<dbReference type="RefSeq" id="WP_052762295.1">
    <property type="nucleotide sequence ID" value="NZ_KQ061223.1"/>
</dbReference>